<feature type="non-terminal residue" evidence="1">
    <location>
        <position position="1"/>
    </location>
</feature>
<accession>X0UWL7</accession>
<evidence type="ECO:0000313" key="1">
    <source>
        <dbReference type="EMBL" id="GAG03572.1"/>
    </source>
</evidence>
<proteinExistence type="predicted"/>
<protein>
    <submittedName>
        <fullName evidence="1">Uncharacterized protein</fullName>
    </submittedName>
</protein>
<dbReference type="EMBL" id="BARS01021435">
    <property type="protein sequence ID" value="GAG03572.1"/>
    <property type="molecule type" value="Genomic_DNA"/>
</dbReference>
<organism evidence="1">
    <name type="scientific">marine sediment metagenome</name>
    <dbReference type="NCBI Taxonomy" id="412755"/>
    <lineage>
        <taxon>unclassified sequences</taxon>
        <taxon>metagenomes</taxon>
        <taxon>ecological metagenomes</taxon>
    </lineage>
</organism>
<comment type="caution">
    <text evidence="1">The sequence shown here is derived from an EMBL/GenBank/DDBJ whole genome shotgun (WGS) entry which is preliminary data.</text>
</comment>
<dbReference type="AlphaFoldDB" id="X0UWL7"/>
<sequence length="50" mass="5664">VFRDSAGNVLIRRMMKTRGTVQYSAKNKLGRLVTGRGVTSLMRKAKILKR</sequence>
<name>X0UWL7_9ZZZZ</name>
<reference evidence="1" key="1">
    <citation type="journal article" date="2014" name="Front. Microbiol.">
        <title>High frequency of phylogenetically diverse reductive dehalogenase-homologous genes in deep subseafloor sedimentary metagenomes.</title>
        <authorList>
            <person name="Kawai M."/>
            <person name="Futagami T."/>
            <person name="Toyoda A."/>
            <person name="Takaki Y."/>
            <person name="Nishi S."/>
            <person name="Hori S."/>
            <person name="Arai W."/>
            <person name="Tsubouchi T."/>
            <person name="Morono Y."/>
            <person name="Uchiyama I."/>
            <person name="Ito T."/>
            <person name="Fujiyama A."/>
            <person name="Inagaki F."/>
            <person name="Takami H."/>
        </authorList>
    </citation>
    <scope>NUCLEOTIDE SEQUENCE</scope>
    <source>
        <strain evidence="1">Expedition CK06-06</strain>
    </source>
</reference>
<gene>
    <name evidence="1" type="ORF">S01H1_34426</name>
</gene>